<evidence type="ECO:0000313" key="2">
    <source>
        <dbReference type="EMBL" id="KAG7443847.1"/>
    </source>
</evidence>
<accession>A0A9P7VNR4</accession>
<keyword evidence="3" id="KW-1185">Reference proteome</keyword>
<dbReference type="InterPro" id="IPR043128">
    <property type="entry name" value="Rev_trsase/Diguanyl_cyclase"/>
</dbReference>
<evidence type="ECO:0000313" key="3">
    <source>
        <dbReference type="Proteomes" id="UP000812287"/>
    </source>
</evidence>
<proteinExistence type="predicted"/>
<dbReference type="RefSeq" id="XP_043037347.1">
    <property type="nucleotide sequence ID" value="XM_043183461.1"/>
</dbReference>
<gene>
    <name evidence="2" type="ORF">BT62DRAFT_901562</name>
</gene>
<dbReference type="Gene3D" id="3.30.70.270">
    <property type="match status" value="1"/>
</dbReference>
<dbReference type="SUPFAM" id="SSF56672">
    <property type="entry name" value="DNA/RNA polymerases"/>
    <property type="match status" value="1"/>
</dbReference>
<name>A0A9P7VNR4_9AGAR</name>
<dbReference type="Proteomes" id="UP000812287">
    <property type="component" value="Unassembled WGS sequence"/>
</dbReference>
<dbReference type="AlphaFoldDB" id="A0A9P7VNR4"/>
<reference evidence="2" key="1">
    <citation type="submission" date="2020-11" db="EMBL/GenBank/DDBJ databases">
        <title>Adaptations for nitrogen fixation in a non-lichenized fungal sporocarp promotes dispersal by wood-feeding termites.</title>
        <authorList>
            <consortium name="DOE Joint Genome Institute"/>
            <person name="Koch R.A."/>
            <person name="Yoon G."/>
            <person name="Arayal U."/>
            <person name="Lail K."/>
            <person name="Amirebrahimi M."/>
            <person name="Labutti K."/>
            <person name="Lipzen A."/>
            <person name="Riley R."/>
            <person name="Barry K."/>
            <person name="Henrissat B."/>
            <person name="Grigoriev I.V."/>
            <person name="Herr J.R."/>
            <person name="Aime M.C."/>
        </authorList>
    </citation>
    <scope>NUCLEOTIDE SEQUENCE</scope>
    <source>
        <strain evidence="2">MCA 3950</strain>
    </source>
</reference>
<evidence type="ECO:0000256" key="1">
    <source>
        <dbReference type="SAM" id="Phobius"/>
    </source>
</evidence>
<protein>
    <submittedName>
        <fullName evidence="2">Uncharacterized protein</fullName>
    </submittedName>
</protein>
<feature type="transmembrane region" description="Helical" evidence="1">
    <location>
        <begin position="20"/>
        <end position="43"/>
    </location>
</feature>
<dbReference type="GeneID" id="66105758"/>
<sequence>EKVEAVLMLETPRNVSEWPIFLGMMVYFSAYVLFYAWIAPSLFKLLKKKNQ</sequence>
<keyword evidence="1" id="KW-0472">Membrane</keyword>
<feature type="non-terminal residue" evidence="2">
    <location>
        <position position="1"/>
    </location>
</feature>
<organism evidence="2 3">
    <name type="scientific">Guyanagaster necrorhizus</name>
    <dbReference type="NCBI Taxonomy" id="856835"/>
    <lineage>
        <taxon>Eukaryota</taxon>
        <taxon>Fungi</taxon>
        <taxon>Dikarya</taxon>
        <taxon>Basidiomycota</taxon>
        <taxon>Agaricomycotina</taxon>
        <taxon>Agaricomycetes</taxon>
        <taxon>Agaricomycetidae</taxon>
        <taxon>Agaricales</taxon>
        <taxon>Marasmiineae</taxon>
        <taxon>Physalacriaceae</taxon>
        <taxon>Guyanagaster</taxon>
    </lineage>
</organism>
<comment type="caution">
    <text evidence="2">The sequence shown here is derived from an EMBL/GenBank/DDBJ whole genome shotgun (WGS) entry which is preliminary data.</text>
</comment>
<keyword evidence="1" id="KW-0812">Transmembrane</keyword>
<dbReference type="EMBL" id="MU250542">
    <property type="protein sequence ID" value="KAG7443847.1"/>
    <property type="molecule type" value="Genomic_DNA"/>
</dbReference>
<dbReference type="OrthoDB" id="3364103at2759"/>
<keyword evidence="1" id="KW-1133">Transmembrane helix</keyword>
<dbReference type="InterPro" id="IPR043502">
    <property type="entry name" value="DNA/RNA_pol_sf"/>
</dbReference>